<dbReference type="AlphaFoldDB" id="A0A923IY22"/>
<evidence type="ECO:0000313" key="2">
    <source>
        <dbReference type="EMBL" id="MBB6334730.1"/>
    </source>
</evidence>
<dbReference type="Proteomes" id="UP000617426">
    <property type="component" value="Unassembled WGS sequence"/>
</dbReference>
<keyword evidence="3" id="KW-1185">Reference proteome</keyword>
<feature type="region of interest" description="Disordered" evidence="1">
    <location>
        <begin position="177"/>
        <end position="306"/>
    </location>
</feature>
<evidence type="ECO:0000313" key="3">
    <source>
        <dbReference type="Proteomes" id="UP000617426"/>
    </source>
</evidence>
<organism evidence="2 3">
    <name type="scientific">Schaalia hyovaginalis</name>
    <dbReference type="NCBI Taxonomy" id="29316"/>
    <lineage>
        <taxon>Bacteria</taxon>
        <taxon>Bacillati</taxon>
        <taxon>Actinomycetota</taxon>
        <taxon>Actinomycetes</taxon>
        <taxon>Actinomycetales</taxon>
        <taxon>Actinomycetaceae</taxon>
        <taxon>Schaalia</taxon>
    </lineage>
</organism>
<comment type="caution">
    <text evidence="2">The sequence shown here is derived from an EMBL/GenBank/DDBJ whole genome shotgun (WGS) entry which is preliminary data.</text>
</comment>
<reference evidence="2" key="1">
    <citation type="submission" date="2020-08" db="EMBL/GenBank/DDBJ databases">
        <title>Sequencing the genomes of 1000 actinobacteria strains.</title>
        <authorList>
            <person name="Klenk H.-P."/>
        </authorList>
    </citation>
    <scope>NUCLEOTIDE SEQUENCE</scope>
    <source>
        <strain evidence="2">DSM 10695</strain>
    </source>
</reference>
<evidence type="ECO:0000256" key="1">
    <source>
        <dbReference type="SAM" id="MobiDB-lite"/>
    </source>
</evidence>
<sequence>MPRAGRLRGVAPVRVLAVLAMILTVFALGFSAAQATQIAPSPVSNAVVRGDGRTADTPAFKYEGASSFTLRLSGCQKAIGEPVAVIVRIDPSSSEGPEERREPLVDEAGAALAPTIWAYGSSLPDTGGFAIVAEIPNAQNSASGIGWRPGDVHVFEVSYDAPGLSACTRRFYAGVLENPDRPKEPEAAPEAPNGGEDAPQSPPAVQGEDEPAPRGDAVQEPAEEEETPEEEEAPLQEPAPSSNTGAQIRADSARAASEPAPSRSSSGRQTLPAPPVSVEPAKLSEPARRLLNSQVRTSNSSALRAHEAQTTSDAVAQSLTALTGSVVAAGSVLVLVSAAVITHVLRSANAKPEL</sequence>
<feature type="compositionally biased region" description="Polar residues" evidence="1">
    <location>
        <begin position="291"/>
        <end position="306"/>
    </location>
</feature>
<feature type="compositionally biased region" description="Low complexity" evidence="1">
    <location>
        <begin position="249"/>
        <end position="266"/>
    </location>
</feature>
<feature type="compositionally biased region" description="Low complexity" evidence="1">
    <location>
        <begin position="188"/>
        <end position="199"/>
    </location>
</feature>
<dbReference type="EMBL" id="JACHMK010000001">
    <property type="protein sequence ID" value="MBB6334730.1"/>
    <property type="molecule type" value="Genomic_DNA"/>
</dbReference>
<proteinExistence type="predicted"/>
<dbReference type="RefSeq" id="WP_184452680.1">
    <property type="nucleotide sequence ID" value="NZ_JACHMK010000001.1"/>
</dbReference>
<name>A0A923IY22_9ACTO</name>
<gene>
    <name evidence="2" type="ORF">HD592_001295</name>
</gene>
<feature type="compositionally biased region" description="Acidic residues" evidence="1">
    <location>
        <begin position="221"/>
        <end position="234"/>
    </location>
</feature>
<accession>A0A923IY22</accession>
<protein>
    <submittedName>
        <fullName evidence="2">Uncharacterized protein</fullName>
    </submittedName>
</protein>